<dbReference type="PANTHER" id="PTHR18964:SF149">
    <property type="entry name" value="BIFUNCTIONAL UDP-N-ACETYLGLUCOSAMINE 2-EPIMERASE_N-ACETYLMANNOSAMINE KINASE"/>
    <property type="match status" value="1"/>
</dbReference>
<comment type="similarity">
    <text evidence="1">Belongs to the ROK (NagC/XylR) family.</text>
</comment>
<dbReference type="RefSeq" id="WP_137425514.1">
    <property type="nucleotide sequence ID" value="NZ_CP040098.1"/>
</dbReference>
<dbReference type="AlphaFoldDB" id="A0A4P8L7Q9"/>
<dbReference type="Proteomes" id="UP000298602">
    <property type="component" value="Chromosome"/>
</dbReference>
<evidence type="ECO:0000313" key="3">
    <source>
        <dbReference type="Proteomes" id="UP000298602"/>
    </source>
</evidence>
<reference evidence="2 3" key="1">
    <citation type="submission" date="2019-05" db="EMBL/GenBank/DDBJ databases">
        <title>The Complete Genome Sequence of the n-alkane-degrading Desulfoglaeba alkanexedens ALDC reveals multiple alkylsuccinate synthase gene clusters.</title>
        <authorList>
            <person name="Callaghan A.V."/>
            <person name="Davidova I.A."/>
            <person name="Duncan K.E."/>
            <person name="Morris B."/>
            <person name="McInerney M.J."/>
        </authorList>
    </citation>
    <scope>NUCLEOTIDE SEQUENCE [LARGE SCALE GENOMIC DNA]</scope>
    <source>
        <strain evidence="2 3">ALDC</strain>
    </source>
</reference>
<dbReference type="SUPFAM" id="SSF53067">
    <property type="entry name" value="Actin-like ATPase domain"/>
    <property type="match status" value="1"/>
</dbReference>
<proteinExistence type="inferred from homology"/>
<dbReference type="PANTHER" id="PTHR18964">
    <property type="entry name" value="ROK (REPRESSOR, ORF, KINASE) FAMILY"/>
    <property type="match status" value="1"/>
</dbReference>
<accession>A0A4P8L7Q9</accession>
<dbReference type="OrthoDB" id="9810372at2"/>
<dbReference type="Pfam" id="PF00480">
    <property type="entry name" value="ROK"/>
    <property type="match status" value="1"/>
</dbReference>
<gene>
    <name evidence="2" type="ORF">FDQ92_14270</name>
</gene>
<keyword evidence="3" id="KW-1185">Reference proteome</keyword>
<dbReference type="KEGG" id="dax:FDQ92_14270"/>
<dbReference type="InterPro" id="IPR043129">
    <property type="entry name" value="ATPase_NBD"/>
</dbReference>
<evidence type="ECO:0000256" key="1">
    <source>
        <dbReference type="ARBA" id="ARBA00006479"/>
    </source>
</evidence>
<organism evidence="2 3">
    <name type="scientific">Desulfoglaeba alkanexedens ALDC</name>
    <dbReference type="NCBI Taxonomy" id="980445"/>
    <lineage>
        <taxon>Bacteria</taxon>
        <taxon>Pseudomonadati</taxon>
        <taxon>Thermodesulfobacteriota</taxon>
        <taxon>Syntrophobacteria</taxon>
        <taxon>Syntrophobacterales</taxon>
        <taxon>Syntrophobacteraceae</taxon>
        <taxon>Desulfoglaeba</taxon>
    </lineage>
</organism>
<protein>
    <submittedName>
        <fullName evidence="2">ROK family protein</fullName>
    </submittedName>
</protein>
<sequence>MERKMWIGVDVGGTHTRLALVDQDGNVRNVEKVRTEIERGNERAVSQLVEGCRRQIEAAQSFGARVVAVGVGIAGKLDRKGGRILFSPNLPSMRDFPLVELLGNAVGLPVVMENDANVFGVGESRAGKAKGVPNWVGLTLGTGVGGCLIFNGKLWRGDDTGTAGEIGHMIVDPSGPRCACGQKGCLEAHASGTALVDGAKQLHREGKLGGSPLEAKLEDGVLEPADVYAAARSGDPAARRLFQRMGWALGLALVNLFTVLGLERAVIGGGVSASWDQFEAPLRESLRRHSTMLNLDRLVVDRSTLGDLGPLLGAAFVAAEEYPG</sequence>
<name>A0A4P8L7Q9_9BACT</name>
<dbReference type="Gene3D" id="3.30.420.40">
    <property type="match status" value="2"/>
</dbReference>
<dbReference type="EMBL" id="CP040098">
    <property type="protein sequence ID" value="QCQ23235.1"/>
    <property type="molecule type" value="Genomic_DNA"/>
</dbReference>
<dbReference type="InterPro" id="IPR000600">
    <property type="entry name" value="ROK"/>
</dbReference>
<reference evidence="2 3" key="2">
    <citation type="submission" date="2019-05" db="EMBL/GenBank/DDBJ databases">
        <authorList>
            <person name="Suflita J.M."/>
            <person name="Marks C.R."/>
        </authorList>
    </citation>
    <scope>NUCLEOTIDE SEQUENCE [LARGE SCALE GENOMIC DNA]</scope>
    <source>
        <strain evidence="2 3">ALDC</strain>
    </source>
</reference>
<evidence type="ECO:0000313" key="2">
    <source>
        <dbReference type="EMBL" id="QCQ23235.1"/>
    </source>
</evidence>